<dbReference type="Ensembl" id="ENSBTAT00000018592.7">
    <property type="protein sequence ID" value="ENSBTAP00000018592.6"/>
    <property type="gene ID" value="ENSBTAG00000013990.7"/>
</dbReference>
<feature type="chain" id="PRO_5042128144" description="Protein Wnt" evidence="14">
    <location>
        <begin position="25"/>
        <end position="475"/>
    </location>
</feature>
<dbReference type="GO" id="GO:0045165">
    <property type="term" value="P:cell fate commitment"/>
    <property type="evidence" value="ECO:0000318"/>
    <property type="project" value="GO_Central"/>
</dbReference>
<organism evidence="15 16">
    <name type="scientific">Bos taurus</name>
    <name type="common">Bovine</name>
    <dbReference type="NCBI Taxonomy" id="9913"/>
    <lineage>
        <taxon>Eukaryota</taxon>
        <taxon>Metazoa</taxon>
        <taxon>Chordata</taxon>
        <taxon>Craniata</taxon>
        <taxon>Vertebrata</taxon>
        <taxon>Euteleostomi</taxon>
        <taxon>Mammalia</taxon>
        <taxon>Eutheria</taxon>
        <taxon>Laurasiatheria</taxon>
        <taxon>Artiodactyla</taxon>
        <taxon>Ruminantia</taxon>
        <taxon>Pecora</taxon>
        <taxon>Bovidae</taxon>
        <taxon>Bovinae</taxon>
        <taxon>Bos</taxon>
    </lineage>
</organism>
<dbReference type="Pfam" id="PF00110">
    <property type="entry name" value="wnt"/>
    <property type="match status" value="2"/>
</dbReference>
<dbReference type="Bgee" id="ENSBTAG00000013990">
    <property type="expression patterns" value="Expressed in dorsal thalamus and 71 other cell types or tissues"/>
</dbReference>
<name>F1MN70_BOVIN</name>
<comment type="function">
    <text evidence="11">Ligand for members of the frizzled family of seven transmembrane receptors.</text>
</comment>
<reference evidence="15" key="1">
    <citation type="submission" date="2018-03" db="EMBL/GenBank/DDBJ databases">
        <title>ARS-UCD1.2.</title>
        <authorList>
            <person name="Rosen B.D."/>
            <person name="Bickhart D.M."/>
            <person name="Koren S."/>
            <person name="Schnabel R.D."/>
            <person name="Hall R."/>
            <person name="Zimin A."/>
            <person name="Dreischer C."/>
            <person name="Schultheiss S."/>
            <person name="Schroeder S.G."/>
            <person name="Elsik C.G."/>
            <person name="Couldrey C."/>
            <person name="Liu G.E."/>
            <person name="Van Tassell C.P."/>
            <person name="Phillippy A.M."/>
            <person name="Smith T.P.L."/>
            <person name="Medrano J.F."/>
        </authorList>
    </citation>
    <scope>NUCLEOTIDE SEQUENCE [LARGE SCALE GENOMIC DNA]</scope>
    <source>
        <strain evidence="15">Hereford</strain>
    </source>
</reference>
<keyword evidence="13" id="KW-0812">Transmembrane</keyword>
<dbReference type="GO" id="GO:0030182">
    <property type="term" value="P:neuron differentiation"/>
    <property type="evidence" value="ECO:0000318"/>
    <property type="project" value="GO_Central"/>
</dbReference>
<keyword evidence="16" id="KW-1185">Reference proteome</keyword>
<dbReference type="InParanoid" id="F1MN70"/>
<evidence type="ECO:0000256" key="12">
    <source>
        <dbReference type="SAM" id="MobiDB-lite"/>
    </source>
</evidence>
<evidence type="ECO:0000256" key="7">
    <source>
        <dbReference type="ARBA" id="ARBA00022729"/>
    </source>
</evidence>
<keyword evidence="5" id="KW-0272">Extracellular matrix</keyword>
<evidence type="ECO:0000256" key="6">
    <source>
        <dbReference type="ARBA" id="ARBA00022687"/>
    </source>
</evidence>
<keyword evidence="4" id="KW-0964">Secreted</keyword>
<dbReference type="PRINTS" id="PR01845">
    <property type="entry name" value="WNT6PROTEIN"/>
</dbReference>
<dbReference type="GO" id="GO:0005615">
    <property type="term" value="C:extracellular space"/>
    <property type="evidence" value="ECO:0000318"/>
    <property type="project" value="GO_Central"/>
</dbReference>
<dbReference type="eggNOG" id="KOG3913">
    <property type="taxonomic scope" value="Eukaryota"/>
</dbReference>
<evidence type="ECO:0000256" key="2">
    <source>
        <dbReference type="ARBA" id="ARBA00005683"/>
    </source>
</evidence>
<dbReference type="GO" id="GO:0005125">
    <property type="term" value="F:cytokine activity"/>
    <property type="evidence" value="ECO:0000318"/>
    <property type="project" value="GO_Central"/>
</dbReference>
<dbReference type="OrthoDB" id="5945655at2759"/>
<dbReference type="GO" id="GO:0060684">
    <property type="term" value="P:epithelial-mesenchymal cell signaling"/>
    <property type="evidence" value="ECO:0007669"/>
    <property type="project" value="Ensembl"/>
</dbReference>
<evidence type="ECO:0000256" key="13">
    <source>
        <dbReference type="SAM" id="Phobius"/>
    </source>
</evidence>
<evidence type="ECO:0000256" key="4">
    <source>
        <dbReference type="ARBA" id="ARBA00022525"/>
    </source>
</evidence>
<evidence type="ECO:0000256" key="3">
    <source>
        <dbReference type="ARBA" id="ARBA00022473"/>
    </source>
</evidence>
<comment type="similarity">
    <text evidence="2 11">Belongs to the Wnt family.</text>
</comment>
<dbReference type="GO" id="GO:0010628">
    <property type="term" value="P:positive regulation of gene expression"/>
    <property type="evidence" value="ECO:0007669"/>
    <property type="project" value="Ensembl"/>
</dbReference>
<feature type="signal peptide" evidence="14">
    <location>
        <begin position="1"/>
        <end position="24"/>
    </location>
</feature>
<dbReference type="PANTHER" id="PTHR12027">
    <property type="entry name" value="WNT RELATED"/>
    <property type="match status" value="1"/>
</dbReference>
<dbReference type="VGNC" id="VGNC:36962">
    <property type="gene designation" value="WNT6"/>
</dbReference>
<reference evidence="15" key="3">
    <citation type="submission" date="2025-09" db="UniProtKB">
        <authorList>
            <consortium name="Ensembl"/>
        </authorList>
    </citation>
    <scope>IDENTIFICATION</scope>
    <source>
        <strain evidence="15">Hereford</strain>
    </source>
</reference>
<dbReference type="GO" id="GO:0060070">
    <property type="term" value="P:canonical Wnt signaling pathway"/>
    <property type="evidence" value="ECO:0000318"/>
    <property type="project" value="GO_Central"/>
</dbReference>
<evidence type="ECO:0000256" key="8">
    <source>
        <dbReference type="ARBA" id="ARBA00023157"/>
    </source>
</evidence>
<dbReference type="AlphaFoldDB" id="F1MN70"/>
<keyword evidence="9" id="KW-0325">Glycoprotein</keyword>
<evidence type="ECO:0000313" key="15">
    <source>
        <dbReference type="Ensembl" id="ENSBTAP00000018592.6"/>
    </source>
</evidence>
<keyword evidence="7 14" id="KW-0732">Signal</keyword>
<gene>
    <name evidence="15 17" type="primary">WNT6</name>
</gene>
<dbReference type="PRINTS" id="PR01349">
    <property type="entry name" value="WNTPROTEIN"/>
</dbReference>
<accession>F1MN70</accession>
<reference evidence="15" key="2">
    <citation type="submission" date="2025-08" db="UniProtKB">
        <authorList>
            <consortium name="Ensembl"/>
        </authorList>
    </citation>
    <scope>IDENTIFICATION</scope>
    <source>
        <strain evidence="15">Hereford</strain>
    </source>
</reference>
<evidence type="ECO:0000256" key="10">
    <source>
        <dbReference type="ARBA" id="ARBA00023288"/>
    </source>
</evidence>
<feature type="region of interest" description="Disordered" evidence="12">
    <location>
        <begin position="138"/>
        <end position="164"/>
    </location>
</feature>
<dbReference type="FunCoup" id="F1MN70">
    <property type="interactions" value="227"/>
</dbReference>
<dbReference type="GO" id="GO:0031012">
    <property type="term" value="C:extracellular matrix"/>
    <property type="evidence" value="ECO:0007669"/>
    <property type="project" value="Ensembl"/>
</dbReference>
<evidence type="ECO:0000256" key="1">
    <source>
        <dbReference type="ARBA" id="ARBA00004498"/>
    </source>
</evidence>
<evidence type="ECO:0000256" key="5">
    <source>
        <dbReference type="ARBA" id="ARBA00022530"/>
    </source>
</evidence>
<evidence type="ECO:0000256" key="9">
    <source>
        <dbReference type="ARBA" id="ARBA00023180"/>
    </source>
</evidence>
<dbReference type="GO" id="GO:0009798">
    <property type="term" value="P:axis specification"/>
    <property type="evidence" value="ECO:0007669"/>
    <property type="project" value="Ensembl"/>
</dbReference>
<dbReference type="Gene3D" id="3.30.2460.20">
    <property type="match status" value="1"/>
</dbReference>
<protein>
    <recommendedName>
        <fullName evidence="11">Protein Wnt</fullName>
    </recommendedName>
</protein>
<sequence length="475" mass="51827">MQPPAPSRLGLLLLLLLSPAHVGGLWWAVGSPLVMDPTSICRKARRLAGRQAELCQAEPEVVAELARGARLGVRECQFQFRFRRWNCSSHSKAFGRILQQDIRETAFVFAITAAGASHAVTQACSMGELLQCGCQAPRGRAPPRPPGLPGTPGPPGPAGSPDGSAAWEWGGCGDDVDFGDEKSRLFMDAQHKRGRGDIRMLVQLHNNEAGRLGESHPCCPFRFLPHSLALDPGIFTLHTVPHSPLFPLLYHSSSFPGCRAVISSFPLCALSLFYLAFFFFWSALCCLPFTTLLYLIFCRSSGPFCAPPPGSVPIRLLLCSPQAVRSHTRTECKCHGLSGSCALRTCWQKLPPFREVGARLLERFHGASRVMGTNDGKALLPAVRTLKPPGRADLLYAADSPDFCAPNRRTGSPGTRGRACNSSAPDLSGCDLLCCGRGHRQESVLLEENCLCRFHWCCVVQCHRCRVRKELSLCL</sequence>
<dbReference type="GO" id="GO:0045893">
    <property type="term" value="P:positive regulation of DNA-templated transcription"/>
    <property type="evidence" value="ECO:0007669"/>
    <property type="project" value="Ensembl"/>
</dbReference>
<dbReference type="InterPro" id="IPR043158">
    <property type="entry name" value="Wnt_C"/>
</dbReference>
<evidence type="ECO:0000313" key="17">
    <source>
        <dbReference type="VGNC" id="VGNC:36962"/>
    </source>
</evidence>
<dbReference type="FunFam" id="3.30.2460.20:FF:000001">
    <property type="entry name" value="Wnt homolog"/>
    <property type="match status" value="1"/>
</dbReference>
<dbReference type="InterPro" id="IPR005817">
    <property type="entry name" value="Wnt"/>
</dbReference>
<dbReference type="PROSITE" id="PS00246">
    <property type="entry name" value="WNT1"/>
    <property type="match status" value="1"/>
</dbReference>
<dbReference type="CDD" id="cd19338">
    <property type="entry name" value="Wnt_Wnt6"/>
    <property type="match status" value="1"/>
</dbReference>
<keyword evidence="3 11" id="KW-0217">Developmental protein</keyword>
<dbReference type="GeneTree" id="ENSGT00940000159281"/>
<dbReference type="InterPro" id="IPR018161">
    <property type="entry name" value="Wnt_CS"/>
</dbReference>
<dbReference type="InterPro" id="IPR009143">
    <property type="entry name" value="Wnt6"/>
</dbReference>
<dbReference type="VEuPathDB" id="HostDB:ENSBTAG00000013990"/>
<keyword evidence="10" id="KW-0449">Lipoprotein</keyword>
<evidence type="ECO:0000256" key="14">
    <source>
        <dbReference type="SAM" id="SignalP"/>
    </source>
</evidence>
<dbReference type="GO" id="GO:0042475">
    <property type="term" value="P:odontogenesis of dentin-containing tooth"/>
    <property type="evidence" value="ECO:0007669"/>
    <property type="project" value="Ensembl"/>
</dbReference>
<dbReference type="SMART" id="SM00097">
    <property type="entry name" value="WNT1"/>
    <property type="match status" value="1"/>
</dbReference>
<dbReference type="GO" id="GO:0005109">
    <property type="term" value="F:frizzled binding"/>
    <property type="evidence" value="ECO:0000318"/>
    <property type="project" value="GO_Central"/>
</dbReference>
<dbReference type="HOGENOM" id="CLU_033039_1_3_1"/>
<proteinExistence type="inferred from homology"/>
<dbReference type="Proteomes" id="UP000009136">
    <property type="component" value="Chromosome 2"/>
</dbReference>
<dbReference type="PaxDb" id="9913-ENSBTAP00000018592"/>
<keyword evidence="13" id="KW-1133">Transmembrane helix</keyword>
<feature type="compositionally biased region" description="Pro residues" evidence="12">
    <location>
        <begin position="140"/>
        <end position="158"/>
    </location>
</feature>
<keyword evidence="8" id="KW-1015">Disulfide bond</keyword>
<dbReference type="GO" id="GO:0072079">
    <property type="term" value="P:nephron tubule formation"/>
    <property type="evidence" value="ECO:0007669"/>
    <property type="project" value="Ensembl"/>
</dbReference>
<dbReference type="GO" id="GO:0009986">
    <property type="term" value="C:cell surface"/>
    <property type="evidence" value="ECO:0007669"/>
    <property type="project" value="Ensembl"/>
</dbReference>
<keyword evidence="13" id="KW-0472">Membrane</keyword>
<dbReference type="GO" id="GO:0001658">
    <property type="term" value="P:branching involved in ureteric bud morphogenesis"/>
    <property type="evidence" value="ECO:0007669"/>
    <property type="project" value="Ensembl"/>
</dbReference>
<evidence type="ECO:0000313" key="16">
    <source>
        <dbReference type="Proteomes" id="UP000009136"/>
    </source>
</evidence>
<evidence type="ECO:0000256" key="11">
    <source>
        <dbReference type="RuleBase" id="RU003500"/>
    </source>
</evidence>
<dbReference type="PANTHER" id="PTHR12027:SF72">
    <property type="entry name" value="PROTEIN WNT-6"/>
    <property type="match status" value="1"/>
</dbReference>
<dbReference type="Reactome" id="R-BTA-3238698">
    <property type="pathway name" value="WNT ligand biogenesis and trafficking"/>
</dbReference>
<comment type="subcellular location">
    <subcellularLocation>
        <location evidence="1 11">Secreted</location>
        <location evidence="1 11">Extracellular space</location>
        <location evidence="1 11">Extracellular matrix</location>
    </subcellularLocation>
</comment>
<dbReference type="GO" id="GO:0070172">
    <property type="term" value="P:positive regulation of tooth mineralization"/>
    <property type="evidence" value="ECO:0007669"/>
    <property type="project" value="Ensembl"/>
</dbReference>
<dbReference type="GlyGen" id="F1MN70">
    <property type="glycosylation" value="1 site"/>
</dbReference>
<dbReference type="STRING" id="9913.ENSBTAP00000018592"/>
<keyword evidence="6 11" id="KW-0879">Wnt signaling pathway</keyword>
<feature type="transmembrane region" description="Helical" evidence="13">
    <location>
        <begin position="272"/>
        <end position="297"/>
    </location>
</feature>